<keyword evidence="3" id="KW-0862">Zinc</keyword>
<comment type="caution">
    <text evidence="7">The sequence shown here is derived from an EMBL/GenBank/DDBJ whole genome shotgun (WGS) entry which is preliminary data.</text>
</comment>
<name>A0A1W0AAD8_9STRA</name>
<dbReference type="PANTHER" id="PTHR31973">
    <property type="entry name" value="POLYPROTEIN, PUTATIVE-RELATED"/>
    <property type="match status" value="1"/>
</dbReference>
<feature type="compositionally biased region" description="Polar residues" evidence="5">
    <location>
        <begin position="719"/>
        <end position="734"/>
    </location>
</feature>
<feature type="domain" description="SWIM-type" evidence="6">
    <location>
        <begin position="594"/>
        <end position="626"/>
    </location>
</feature>
<feature type="compositionally biased region" description="Basic residues" evidence="5">
    <location>
        <begin position="677"/>
        <end position="689"/>
    </location>
</feature>
<reference evidence="7 8" key="1">
    <citation type="journal article" date="2014" name="Genome Biol. Evol.">
        <title>The secreted proteins of Achlya hypogyna and Thraustotheca clavata identify the ancestral oomycete secretome and reveal gene acquisitions by horizontal gene transfer.</title>
        <authorList>
            <person name="Misner I."/>
            <person name="Blouin N."/>
            <person name="Leonard G."/>
            <person name="Richards T.A."/>
            <person name="Lane C.E."/>
        </authorList>
    </citation>
    <scope>NUCLEOTIDE SEQUENCE [LARGE SCALE GENOMIC DNA]</scope>
    <source>
        <strain evidence="7 8">ATCC 34112</strain>
    </source>
</reference>
<dbReference type="EMBL" id="JNBS01000255">
    <property type="protein sequence ID" value="OQS07287.1"/>
    <property type="molecule type" value="Genomic_DNA"/>
</dbReference>
<dbReference type="STRING" id="74557.A0A1W0AAD8"/>
<feature type="region of interest" description="Disordered" evidence="5">
    <location>
        <begin position="675"/>
        <end position="696"/>
    </location>
</feature>
<evidence type="ECO:0000256" key="2">
    <source>
        <dbReference type="ARBA" id="ARBA00022771"/>
    </source>
</evidence>
<evidence type="ECO:0000256" key="1">
    <source>
        <dbReference type="ARBA" id="ARBA00022723"/>
    </source>
</evidence>
<gene>
    <name evidence="7" type="ORF">THRCLA_20185</name>
</gene>
<proteinExistence type="predicted"/>
<evidence type="ECO:0000313" key="7">
    <source>
        <dbReference type="EMBL" id="OQS07287.1"/>
    </source>
</evidence>
<sequence length="766" mass="85997">MAQEGDCSFGSLAAATKAAKEYALRRYPSSEAMIDRTFKQENAKRLVCRHRARLCTWSMEILPQCDGSWKYNLVEPNHSPTCTLLRQKKNSEVALAPTRPPIIPINPMPSLAFQQKKVPPPPCLPIIQHCDASGGRPTFALTHDMRWFTAKDASRSVNDYAFFVQKKRARMDKKTSGGRNKKYVCSCESCDWFVRLLKAPKTESWKISSMNLIHSAQCTGVARPSARQLAEMASFRQAVVSHGKQHGKLLTDEFLSSTEEGIKIPLRLAYRAKQMIVVHSKDDVVESYKFLPSFSTTFVTKNPGSITDYERDDENHFIRAFVMPQASIQAMPALQRVMGIDVVKFNKPEYSGSMLLLLGRDGNLQSHVIALALVPTINLDHASWFIQHIHQGISLQQIPIFVPLQYHGIADALLATGSGANIHYCMQSIFEAMGQDKHITKLGAAELLIWDLHRQETEQTFQNILMQLDAMNPPVALFLRTINPAQWAVHANRHVKLYQWSTTSFSSELHGPTPENCDEAPFDLIYSFVARMMDNVYQKSQAAAKLTAEAAVLTPGAQEQYANEMQEALAYTTRPCDENLAFVWKTGSRPKVTYRVNLTELACSCGALFQLGIPCRHFIAAARHFGREGLIINAFDPIYKATTYTMVFHKMRIEIPVENDLTKDETLLPVVSDVKQKSTKKPRAPKAKVKAPEPMPSLEVHEEEMMSAMAMGTLGLPSTTLPHPHNTSGNVDQQTYHHEPHQPLHNHTSQHSDYIPMHPLGSTQLI</sequence>
<evidence type="ECO:0000313" key="8">
    <source>
        <dbReference type="Proteomes" id="UP000243217"/>
    </source>
</evidence>
<dbReference type="PROSITE" id="PS50966">
    <property type="entry name" value="ZF_SWIM"/>
    <property type="match status" value="1"/>
</dbReference>
<protein>
    <recommendedName>
        <fullName evidence="6">SWIM-type domain-containing protein</fullName>
    </recommendedName>
</protein>
<dbReference type="InterPro" id="IPR007527">
    <property type="entry name" value="Znf_SWIM"/>
</dbReference>
<accession>A0A1W0AAD8</accession>
<dbReference type="OrthoDB" id="74508at2759"/>
<dbReference type="Pfam" id="PF04434">
    <property type="entry name" value="SWIM"/>
    <property type="match status" value="1"/>
</dbReference>
<evidence type="ECO:0000256" key="3">
    <source>
        <dbReference type="ARBA" id="ARBA00022833"/>
    </source>
</evidence>
<dbReference type="Proteomes" id="UP000243217">
    <property type="component" value="Unassembled WGS sequence"/>
</dbReference>
<dbReference type="InterPro" id="IPR006564">
    <property type="entry name" value="Znf_PMZ"/>
</dbReference>
<dbReference type="GO" id="GO:0008270">
    <property type="term" value="F:zinc ion binding"/>
    <property type="evidence" value="ECO:0007669"/>
    <property type="project" value="UniProtKB-KW"/>
</dbReference>
<evidence type="ECO:0000256" key="4">
    <source>
        <dbReference type="PROSITE-ProRule" id="PRU00325"/>
    </source>
</evidence>
<feature type="region of interest" description="Disordered" evidence="5">
    <location>
        <begin position="719"/>
        <end position="766"/>
    </location>
</feature>
<evidence type="ECO:0000259" key="6">
    <source>
        <dbReference type="PROSITE" id="PS50966"/>
    </source>
</evidence>
<keyword evidence="1" id="KW-0479">Metal-binding</keyword>
<evidence type="ECO:0000256" key="5">
    <source>
        <dbReference type="SAM" id="MobiDB-lite"/>
    </source>
</evidence>
<keyword evidence="8" id="KW-1185">Reference proteome</keyword>
<dbReference type="SMART" id="SM00575">
    <property type="entry name" value="ZnF_PMZ"/>
    <property type="match status" value="1"/>
</dbReference>
<organism evidence="7 8">
    <name type="scientific">Thraustotheca clavata</name>
    <dbReference type="NCBI Taxonomy" id="74557"/>
    <lineage>
        <taxon>Eukaryota</taxon>
        <taxon>Sar</taxon>
        <taxon>Stramenopiles</taxon>
        <taxon>Oomycota</taxon>
        <taxon>Saprolegniomycetes</taxon>
        <taxon>Saprolegniales</taxon>
        <taxon>Achlyaceae</taxon>
        <taxon>Thraustotheca</taxon>
    </lineage>
</organism>
<keyword evidence="2 4" id="KW-0863">Zinc-finger</keyword>
<dbReference type="AlphaFoldDB" id="A0A1W0AAD8"/>
<dbReference type="PANTHER" id="PTHR31973:SF187">
    <property type="entry name" value="MUTATOR TRANSPOSASE MUDRA PROTEIN"/>
    <property type="match status" value="1"/>
</dbReference>